<dbReference type="Pfam" id="PF00126">
    <property type="entry name" value="HTH_1"/>
    <property type="match status" value="1"/>
</dbReference>
<gene>
    <name evidence="7" type="ORF">CLG96_07765</name>
</gene>
<dbReference type="InterPro" id="IPR036388">
    <property type="entry name" value="WH-like_DNA-bd_sf"/>
</dbReference>
<dbReference type="InterPro" id="IPR058163">
    <property type="entry name" value="LysR-type_TF_proteobact-type"/>
</dbReference>
<proteinExistence type="inferred from homology"/>
<dbReference type="AlphaFoldDB" id="A0A2T5FZ07"/>
<dbReference type="Proteomes" id="UP000244162">
    <property type="component" value="Unassembled WGS sequence"/>
</dbReference>
<dbReference type="GO" id="GO:0003700">
    <property type="term" value="F:DNA-binding transcription factor activity"/>
    <property type="evidence" value="ECO:0007669"/>
    <property type="project" value="InterPro"/>
</dbReference>
<feature type="region of interest" description="Disordered" evidence="5">
    <location>
        <begin position="308"/>
        <end position="327"/>
    </location>
</feature>
<organism evidence="7 8">
    <name type="scientific">Sphingomonas oleivorans</name>
    <dbReference type="NCBI Taxonomy" id="1735121"/>
    <lineage>
        <taxon>Bacteria</taxon>
        <taxon>Pseudomonadati</taxon>
        <taxon>Pseudomonadota</taxon>
        <taxon>Alphaproteobacteria</taxon>
        <taxon>Sphingomonadales</taxon>
        <taxon>Sphingomonadaceae</taxon>
        <taxon>Sphingomonas</taxon>
    </lineage>
</organism>
<sequence length="327" mass="36864">MADHKLLPPLAALKAFEAVGRLGGLRPAGRELEIDHAVIGRHIRALEIWVGVPLVMRDGRSYRLTEKGEAYHQQIGEALGAIVSATGKLMRSGELKLRIWCIPGFAALWMADRLNLFMSANPDIDVDFRPADNSPDFRSKEVDCDIRYLRSWEEDALPKSVRRLEFARPVVFPVASPECLLRLPQINRAEDLLRCPLLHEENDLEWLNWFAQQGVTTERQLAGTRLWQAHLTLNAARQGQGITLTNHMLLGDDLKKGRLVVVRPKDADFKPVRFGGYALVAREDRWNIPAFARFRRWIRTEIADAQSGRDVPNHDGAEGIFKSGGIG</sequence>
<dbReference type="SUPFAM" id="SSF53850">
    <property type="entry name" value="Periplasmic binding protein-like II"/>
    <property type="match status" value="1"/>
</dbReference>
<dbReference type="PANTHER" id="PTHR30537">
    <property type="entry name" value="HTH-TYPE TRANSCRIPTIONAL REGULATOR"/>
    <property type="match status" value="1"/>
</dbReference>
<dbReference type="SUPFAM" id="SSF46785">
    <property type="entry name" value="Winged helix' DNA-binding domain"/>
    <property type="match status" value="1"/>
</dbReference>
<keyword evidence="8" id="KW-1185">Reference proteome</keyword>
<dbReference type="PANTHER" id="PTHR30537:SF74">
    <property type="entry name" value="HTH-TYPE TRANSCRIPTIONAL REGULATOR TRPI"/>
    <property type="match status" value="1"/>
</dbReference>
<protein>
    <submittedName>
        <fullName evidence="7">LysR family transcriptional regulator</fullName>
    </submittedName>
</protein>
<keyword evidence="4" id="KW-0804">Transcription</keyword>
<dbReference type="GO" id="GO:0043565">
    <property type="term" value="F:sequence-specific DNA binding"/>
    <property type="evidence" value="ECO:0007669"/>
    <property type="project" value="TreeGrafter"/>
</dbReference>
<evidence type="ECO:0000256" key="1">
    <source>
        <dbReference type="ARBA" id="ARBA00009437"/>
    </source>
</evidence>
<evidence type="ECO:0000259" key="6">
    <source>
        <dbReference type="PROSITE" id="PS50931"/>
    </source>
</evidence>
<keyword evidence="3" id="KW-0238">DNA-binding</keyword>
<evidence type="ECO:0000256" key="3">
    <source>
        <dbReference type="ARBA" id="ARBA00023125"/>
    </source>
</evidence>
<dbReference type="InterPro" id="IPR036390">
    <property type="entry name" value="WH_DNA-bd_sf"/>
</dbReference>
<dbReference type="Gene3D" id="3.40.190.10">
    <property type="entry name" value="Periplasmic binding protein-like II"/>
    <property type="match status" value="2"/>
</dbReference>
<dbReference type="Gene3D" id="1.10.10.10">
    <property type="entry name" value="Winged helix-like DNA-binding domain superfamily/Winged helix DNA-binding domain"/>
    <property type="match status" value="1"/>
</dbReference>
<dbReference type="RefSeq" id="WP_107967328.1">
    <property type="nucleotide sequence ID" value="NZ_NWBU01000006.1"/>
</dbReference>
<dbReference type="PROSITE" id="PS50931">
    <property type="entry name" value="HTH_LYSR"/>
    <property type="match status" value="1"/>
</dbReference>
<evidence type="ECO:0000256" key="2">
    <source>
        <dbReference type="ARBA" id="ARBA00023015"/>
    </source>
</evidence>
<evidence type="ECO:0000313" key="7">
    <source>
        <dbReference type="EMBL" id="PTQ11815.1"/>
    </source>
</evidence>
<reference evidence="7 8" key="1">
    <citation type="submission" date="2017-09" db="EMBL/GenBank/DDBJ databases">
        <title>Sphingomonas panjinensis sp.nov., isolated from oil-contaminated soil.</title>
        <authorList>
            <person name="Wang L."/>
            <person name="Chen L."/>
        </authorList>
    </citation>
    <scope>NUCLEOTIDE SEQUENCE [LARGE SCALE GENOMIC DNA]</scope>
    <source>
        <strain evidence="7 8">FW-11</strain>
    </source>
</reference>
<dbReference type="InterPro" id="IPR000847">
    <property type="entry name" value="LysR_HTH_N"/>
</dbReference>
<comment type="similarity">
    <text evidence="1">Belongs to the LysR transcriptional regulatory family.</text>
</comment>
<feature type="domain" description="HTH lysR-type" evidence="6">
    <location>
        <begin position="8"/>
        <end position="65"/>
    </location>
</feature>
<dbReference type="Pfam" id="PF03466">
    <property type="entry name" value="LysR_substrate"/>
    <property type="match status" value="1"/>
</dbReference>
<comment type="caution">
    <text evidence="7">The sequence shown here is derived from an EMBL/GenBank/DDBJ whole genome shotgun (WGS) entry which is preliminary data.</text>
</comment>
<name>A0A2T5FZ07_9SPHN</name>
<evidence type="ECO:0000313" key="8">
    <source>
        <dbReference type="Proteomes" id="UP000244162"/>
    </source>
</evidence>
<evidence type="ECO:0000256" key="5">
    <source>
        <dbReference type="SAM" id="MobiDB-lite"/>
    </source>
</evidence>
<dbReference type="GO" id="GO:0006351">
    <property type="term" value="P:DNA-templated transcription"/>
    <property type="evidence" value="ECO:0007669"/>
    <property type="project" value="TreeGrafter"/>
</dbReference>
<keyword evidence="2" id="KW-0805">Transcription regulation</keyword>
<dbReference type="InterPro" id="IPR005119">
    <property type="entry name" value="LysR_subst-bd"/>
</dbReference>
<accession>A0A2T5FZ07</accession>
<dbReference type="EMBL" id="NWBU01000006">
    <property type="protein sequence ID" value="PTQ11815.1"/>
    <property type="molecule type" value="Genomic_DNA"/>
</dbReference>
<dbReference type="OrthoDB" id="9794694at2"/>
<evidence type="ECO:0000256" key="4">
    <source>
        <dbReference type="ARBA" id="ARBA00023163"/>
    </source>
</evidence>